<dbReference type="EMBL" id="RHJS01000002">
    <property type="protein sequence ID" value="RRK34440.1"/>
    <property type="molecule type" value="Genomic_DNA"/>
</dbReference>
<dbReference type="RefSeq" id="WP_125129569.1">
    <property type="nucleotide sequence ID" value="NZ_RHJS01000002.1"/>
</dbReference>
<keyword evidence="1" id="KW-1133">Transmembrane helix</keyword>
<feature type="transmembrane region" description="Helical" evidence="1">
    <location>
        <begin position="61"/>
        <end position="79"/>
    </location>
</feature>
<name>A0A3R8KYA4_9FIRM</name>
<gene>
    <name evidence="2" type="ORF">EBB54_26215</name>
</gene>
<dbReference type="AlphaFoldDB" id="A0A3R8KYA4"/>
<keyword evidence="1" id="KW-0812">Transmembrane</keyword>
<comment type="caution">
    <text evidence="2">The sequence shown here is derived from an EMBL/GenBank/DDBJ whole genome shotgun (WGS) entry which is preliminary data.</text>
</comment>
<evidence type="ECO:0000256" key="1">
    <source>
        <dbReference type="SAM" id="Phobius"/>
    </source>
</evidence>
<evidence type="ECO:0008006" key="4">
    <source>
        <dbReference type="Google" id="ProtNLM"/>
    </source>
</evidence>
<keyword evidence="1" id="KW-0472">Membrane</keyword>
<dbReference type="Proteomes" id="UP000274920">
    <property type="component" value="Unassembled WGS sequence"/>
</dbReference>
<evidence type="ECO:0000313" key="2">
    <source>
        <dbReference type="EMBL" id="RRK34440.1"/>
    </source>
</evidence>
<sequence>MNTTEQNRDQRIRDIYKNVQTPDSVKERINETLNAIKQQEGSAAAPQIRKKHKKPLSFRKITAIAAAAALGVGGTVFAAERIYQMHLNQNGKYQSDIGISTEQALPEEVEAVEVKAGYIPEGFALDPDKDYYVNESEDAGYYVHEPALIDEADPLSLLYVTDAETMTIDGREAVYLSISESTDKDWRGDKLFVLYEEMDRVLPMGIWGHADKDELIKMAENIELTPTGKKTAVSGLPLWSEIVNSPEGKKAAEEPDDSTYFNEASEEQMANVHQVGDSFQAESTLKDGESTVIQLEASVKNVQVADDLSLITNEEAIWPDTYESWKELVGPDGKLLPDTLLYQRQGDGVDSMPEIVRTEETKVKLVYAEVEYKNTDSKAYQDVWYFADLIPIVKEGDTYKIFDRTDETCDYVDNKNTGVRHEMCYADVSGGGSGPKNYIPELQPGESVTIRFAWLVNEDELDKLYLNLNGNLVFTEKGLEIGFVDLNL</sequence>
<organism evidence="2 3">
    <name type="scientific">Schaedlerella arabinosiphila</name>
    <dbReference type="NCBI Taxonomy" id="2044587"/>
    <lineage>
        <taxon>Bacteria</taxon>
        <taxon>Bacillati</taxon>
        <taxon>Bacillota</taxon>
        <taxon>Clostridia</taxon>
        <taxon>Lachnospirales</taxon>
        <taxon>Lachnospiraceae</taxon>
        <taxon>Schaedlerella</taxon>
    </lineage>
</organism>
<keyword evidence="3" id="KW-1185">Reference proteome</keyword>
<protein>
    <recommendedName>
        <fullName evidence="4">DUF4367 domain-containing protein</fullName>
    </recommendedName>
</protein>
<proteinExistence type="predicted"/>
<reference evidence="2" key="1">
    <citation type="submission" date="2018-10" db="EMBL/GenBank/DDBJ databases">
        <title>Schaedlerella arabinophila gen. nov. sp. nov., isolated from the mouse intestinal tract and comparative analysis with the genome of the closely related altered Schaedler flora strain ASF502.</title>
        <authorList>
            <person name="Miyake S."/>
            <person name="Soh M."/>
            <person name="Seedorf H."/>
        </authorList>
    </citation>
    <scope>NUCLEOTIDE SEQUENCE [LARGE SCALE GENOMIC DNA]</scope>
    <source>
        <strain evidence="2">DSM 106076</strain>
    </source>
</reference>
<evidence type="ECO:0000313" key="3">
    <source>
        <dbReference type="Proteomes" id="UP000274920"/>
    </source>
</evidence>
<accession>A0A3R8KYA4</accession>